<dbReference type="EMBL" id="JAHRIP010075632">
    <property type="protein sequence ID" value="MEQ2310322.1"/>
    <property type="molecule type" value="Genomic_DNA"/>
</dbReference>
<name>A0ABV0ZWX2_9TELE</name>
<feature type="signal peptide" evidence="1">
    <location>
        <begin position="1"/>
        <end position="28"/>
    </location>
</feature>
<evidence type="ECO:0000313" key="3">
    <source>
        <dbReference type="Proteomes" id="UP001469553"/>
    </source>
</evidence>
<accession>A0ABV0ZWX2</accession>
<keyword evidence="3" id="KW-1185">Reference proteome</keyword>
<reference evidence="2 3" key="1">
    <citation type="submission" date="2021-06" db="EMBL/GenBank/DDBJ databases">
        <authorList>
            <person name="Palmer J.M."/>
        </authorList>
    </citation>
    <scope>NUCLEOTIDE SEQUENCE [LARGE SCALE GENOMIC DNA]</scope>
    <source>
        <strain evidence="2 3">AS_MEX2019</strain>
        <tissue evidence="2">Muscle</tissue>
    </source>
</reference>
<evidence type="ECO:0000313" key="2">
    <source>
        <dbReference type="EMBL" id="MEQ2310322.1"/>
    </source>
</evidence>
<feature type="chain" id="PRO_5045453410" description="Secreted protein" evidence="1">
    <location>
        <begin position="29"/>
        <end position="72"/>
    </location>
</feature>
<comment type="caution">
    <text evidence="2">The sequence shown here is derived from an EMBL/GenBank/DDBJ whole genome shotgun (WGS) entry which is preliminary data.</text>
</comment>
<organism evidence="2 3">
    <name type="scientific">Ameca splendens</name>
    <dbReference type="NCBI Taxonomy" id="208324"/>
    <lineage>
        <taxon>Eukaryota</taxon>
        <taxon>Metazoa</taxon>
        <taxon>Chordata</taxon>
        <taxon>Craniata</taxon>
        <taxon>Vertebrata</taxon>
        <taxon>Euteleostomi</taxon>
        <taxon>Actinopterygii</taxon>
        <taxon>Neopterygii</taxon>
        <taxon>Teleostei</taxon>
        <taxon>Neoteleostei</taxon>
        <taxon>Acanthomorphata</taxon>
        <taxon>Ovalentaria</taxon>
        <taxon>Atherinomorphae</taxon>
        <taxon>Cyprinodontiformes</taxon>
        <taxon>Goodeidae</taxon>
        <taxon>Ameca</taxon>
    </lineage>
</organism>
<protein>
    <recommendedName>
        <fullName evidence="4">Secreted protein</fullName>
    </recommendedName>
</protein>
<gene>
    <name evidence="2" type="ORF">AMECASPLE_007719</name>
</gene>
<evidence type="ECO:0000256" key="1">
    <source>
        <dbReference type="SAM" id="SignalP"/>
    </source>
</evidence>
<evidence type="ECO:0008006" key="4">
    <source>
        <dbReference type="Google" id="ProtNLM"/>
    </source>
</evidence>
<sequence>MDHILPPSSPPTQVTKLLLWAELLTIWATQFLHRGASTGPPVNFLLNTLLEATERKDVNFLLRFHLVNHHCC</sequence>
<dbReference type="Proteomes" id="UP001469553">
    <property type="component" value="Unassembled WGS sequence"/>
</dbReference>
<proteinExistence type="predicted"/>
<keyword evidence="1" id="KW-0732">Signal</keyword>